<proteinExistence type="predicted"/>
<dbReference type="Pfam" id="PF01551">
    <property type="entry name" value="Peptidase_M23"/>
    <property type="match status" value="1"/>
</dbReference>
<dbReference type="AlphaFoldDB" id="A0A6B8RY58"/>
<dbReference type="CDD" id="cd12797">
    <property type="entry name" value="M23_peptidase"/>
    <property type="match status" value="1"/>
</dbReference>
<dbReference type="InterPro" id="IPR011055">
    <property type="entry name" value="Dup_hybrid_motif"/>
</dbReference>
<dbReference type="PANTHER" id="PTHR21666:SF270">
    <property type="entry name" value="MUREIN HYDROLASE ACTIVATOR ENVC"/>
    <property type="match status" value="1"/>
</dbReference>
<dbReference type="InterPro" id="IPR050570">
    <property type="entry name" value="Cell_wall_metabolism_enzyme"/>
</dbReference>
<dbReference type="InterPro" id="IPR016047">
    <property type="entry name" value="M23ase_b-sheet_dom"/>
</dbReference>
<organism evidence="3 4">
    <name type="scientific">Paenibacillus psychroresistens</name>
    <dbReference type="NCBI Taxonomy" id="1778678"/>
    <lineage>
        <taxon>Bacteria</taxon>
        <taxon>Bacillati</taxon>
        <taxon>Bacillota</taxon>
        <taxon>Bacilli</taxon>
        <taxon>Bacillales</taxon>
        <taxon>Paenibacillaceae</taxon>
        <taxon>Paenibacillus</taxon>
    </lineage>
</organism>
<dbReference type="Proteomes" id="UP000426246">
    <property type="component" value="Chromosome"/>
</dbReference>
<dbReference type="Gene3D" id="2.70.70.10">
    <property type="entry name" value="Glucose Permease (Domain IIA)"/>
    <property type="match status" value="1"/>
</dbReference>
<evidence type="ECO:0000313" key="4">
    <source>
        <dbReference type="Proteomes" id="UP000426246"/>
    </source>
</evidence>
<evidence type="ECO:0000259" key="2">
    <source>
        <dbReference type="Pfam" id="PF01551"/>
    </source>
</evidence>
<protein>
    <submittedName>
        <fullName evidence="3">M23 family metallopeptidase</fullName>
    </submittedName>
</protein>
<dbReference type="PANTHER" id="PTHR21666">
    <property type="entry name" value="PEPTIDASE-RELATED"/>
    <property type="match status" value="1"/>
</dbReference>
<gene>
    <name evidence="3" type="ORF">EHS13_00775</name>
</gene>
<dbReference type="OrthoDB" id="9805799at2"/>
<dbReference type="SUPFAM" id="SSF51261">
    <property type="entry name" value="Duplicated hybrid motif"/>
    <property type="match status" value="1"/>
</dbReference>
<feature type="domain" description="M23ase beta-sheet core" evidence="2">
    <location>
        <begin position="118"/>
        <end position="212"/>
    </location>
</feature>
<accession>A0A6B8RY58</accession>
<sequence length="223" mass="24654">MQKLDEEVKLLTNPDKTAKKQVKAGTEVAQDSSNDKGGPMLSVTNEEILQLADNTQKNFKALGTEMTTLFGSMEQTKKKVINAIELLKISPTIWPVTTRHITSGFGFREDPFTYRPTFHSGFDIAGSFDDPVYVTADGTVISSDYDKLHGNNIVVSHSKGLRTWYMHLNKSLVSEGDHVTKGQQIGLLGSTGRSTGPHLHYEVKKDGVSVDPEPYLITARKEE</sequence>
<feature type="region of interest" description="Disordered" evidence="1">
    <location>
        <begin position="1"/>
        <end position="40"/>
    </location>
</feature>
<dbReference type="EMBL" id="CP034235">
    <property type="protein sequence ID" value="QGQ99908.1"/>
    <property type="molecule type" value="Genomic_DNA"/>
</dbReference>
<dbReference type="GO" id="GO:0004222">
    <property type="term" value="F:metalloendopeptidase activity"/>
    <property type="evidence" value="ECO:0007669"/>
    <property type="project" value="TreeGrafter"/>
</dbReference>
<keyword evidence="4" id="KW-1185">Reference proteome</keyword>
<dbReference type="KEGG" id="ppsc:EHS13_00775"/>
<evidence type="ECO:0000313" key="3">
    <source>
        <dbReference type="EMBL" id="QGQ99908.1"/>
    </source>
</evidence>
<evidence type="ECO:0000256" key="1">
    <source>
        <dbReference type="SAM" id="MobiDB-lite"/>
    </source>
</evidence>
<reference evidence="4" key="1">
    <citation type="submission" date="2018-11" db="EMBL/GenBank/DDBJ databases">
        <title>Complete genome sequence of Paenibacillus sp. ML311-T8.</title>
        <authorList>
            <person name="Nam Y.-D."/>
            <person name="Kang J."/>
            <person name="Chung W.-H."/>
            <person name="Park Y.S."/>
        </authorList>
    </citation>
    <scope>NUCLEOTIDE SEQUENCE [LARGE SCALE GENOMIC DNA]</scope>
    <source>
        <strain evidence="4">ML311-T8</strain>
    </source>
</reference>
<name>A0A6B8RY58_9BACL</name>